<feature type="coiled-coil region" evidence="2">
    <location>
        <begin position="36"/>
        <end position="112"/>
    </location>
</feature>
<dbReference type="Proteomes" id="UP000184089">
    <property type="component" value="Unassembled WGS sequence"/>
</dbReference>
<keyword evidence="7" id="KW-0378">Hydrolase</keyword>
<feature type="domain" description="Peptidoglycan hydrolase PcsB coiled-coil" evidence="5">
    <location>
        <begin position="106"/>
        <end position="177"/>
    </location>
</feature>
<proteinExistence type="predicted"/>
<organism evidence="7 8">
    <name type="scientific">Bittarella massiliensis</name>
    <name type="common">ex Durand et al. 2017</name>
    <dbReference type="NCBI Taxonomy" id="1720313"/>
    <lineage>
        <taxon>Bacteria</taxon>
        <taxon>Bacillati</taxon>
        <taxon>Bacillota</taxon>
        <taxon>Clostridia</taxon>
        <taxon>Eubacteriales</taxon>
        <taxon>Oscillospiraceae</taxon>
        <taxon>Bittarella (ex Durand et al. 2017)</taxon>
    </lineage>
</organism>
<reference evidence="8" key="2">
    <citation type="submission" date="2016-11" db="EMBL/GenBank/DDBJ databases">
        <authorList>
            <person name="Jaros S."/>
            <person name="Januszkiewicz K."/>
            <person name="Wedrychowicz H."/>
        </authorList>
    </citation>
    <scope>NUCLEOTIDE SEQUENCE [LARGE SCALE GENOMIC DNA]</scope>
    <source>
        <strain evidence="8">DSM 4029</strain>
    </source>
</reference>
<dbReference type="Gene3D" id="6.10.250.3150">
    <property type="match status" value="1"/>
</dbReference>
<comment type="caution">
    <text evidence="7">The sequence shown here is derived from an EMBL/GenBank/DDBJ whole genome shotgun (WGS) entry which is preliminary data.</text>
</comment>
<dbReference type="EMBL" id="WWVX01000002">
    <property type="protein sequence ID" value="MZL69194.1"/>
    <property type="molecule type" value="Genomic_DNA"/>
</dbReference>
<gene>
    <name evidence="6" type="ORF">GT747_05350</name>
    <name evidence="7" type="ORF">SAMN05444424_1641</name>
</gene>
<dbReference type="Pfam" id="PF01551">
    <property type="entry name" value="Peptidase_M23"/>
    <property type="match status" value="1"/>
</dbReference>
<reference evidence="6 9" key="3">
    <citation type="journal article" date="2019" name="Nat. Med.">
        <title>A library of human gut bacterial isolates paired with longitudinal multiomics data enables mechanistic microbiome research.</title>
        <authorList>
            <person name="Poyet M."/>
            <person name="Groussin M."/>
            <person name="Gibbons S.M."/>
            <person name="Avila-Pacheco J."/>
            <person name="Jiang X."/>
            <person name="Kearney S.M."/>
            <person name="Perrotta A.R."/>
            <person name="Berdy B."/>
            <person name="Zhao S."/>
            <person name="Lieberman T.D."/>
            <person name="Swanson P.K."/>
            <person name="Smith M."/>
            <person name="Roesemann S."/>
            <person name="Alexander J.E."/>
            <person name="Rich S.A."/>
            <person name="Livny J."/>
            <person name="Vlamakis H."/>
            <person name="Clish C."/>
            <person name="Bullock K."/>
            <person name="Deik A."/>
            <person name="Scott J."/>
            <person name="Pierce K.A."/>
            <person name="Xavier R.J."/>
            <person name="Alm E.J."/>
        </authorList>
    </citation>
    <scope>NUCLEOTIDE SEQUENCE [LARGE SCALE GENOMIC DNA]</scope>
    <source>
        <strain evidence="6 9">BIOML-A2</strain>
    </source>
</reference>
<protein>
    <submittedName>
        <fullName evidence="7">Murein DD-endopeptidase MepM and murein hydrolase activator NlpD, contain LysM domain</fullName>
    </submittedName>
    <submittedName>
        <fullName evidence="6">Peptidoglycan DD-metalloendopeptidase family protein</fullName>
    </submittedName>
</protein>
<evidence type="ECO:0000313" key="7">
    <source>
        <dbReference type="EMBL" id="SHG14494.1"/>
    </source>
</evidence>
<dbReference type="Pfam" id="PF24568">
    <property type="entry name" value="CC_PcsB"/>
    <property type="match status" value="1"/>
</dbReference>
<dbReference type="AlphaFoldDB" id="A0AAQ1RW03"/>
<evidence type="ECO:0000259" key="5">
    <source>
        <dbReference type="Pfam" id="PF24568"/>
    </source>
</evidence>
<dbReference type="SUPFAM" id="SSF51261">
    <property type="entry name" value="Duplicated hybrid motif"/>
    <property type="match status" value="1"/>
</dbReference>
<keyword evidence="9" id="KW-1185">Reference proteome</keyword>
<evidence type="ECO:0000256" key="1">
    <source>
        <dbReference type="ARBA" id="ARBA00022729"/>
    </source>
</evidence>
<dbReference type="SUPFAM" id="SSF46579">
    <property type="entry name" value="Prefoldin"/>
    <property type="match status" value="1"/>
</dbReference>
<name>A0AAQ1RW03_9FIRM</name>
<dbReference type="CDD" id="cd12797">
    <property type="entry name" value="M23_peptidase"/>
    <property type="match status" value="1"/>
</dbReference>
<sequence length="399" mass="43899">MHRTHRKKAVVSLLLALAITLAGPFGGTQTAKGASVDDLNSKYDQLDDKINDLQDSINDLKSSKSEAQAQKEQLDEQLSLVRQQVAVLEDKIAALNTQIAEKEAFITQKEEEIADNEELFRKRLRAQYMSPRTDGLTAILGSEDFSQMLVKMDTMTRIADHDKQLIEQLEREKQEIVDAKNELAANKADIEASKSLLDAKKAQLASQAEEVGNSISSLEDQQAMNEKQVAQYRSEQKAVQQQISDLLASYENAGDTMGDKYVGGQFQWPVPGYYHISAPYGKSAAYGWEFHTGIDISRGSQASIYGKPIVAANDGKVAVVRYGNTGYGNYVMIDHGGSLYTLYGHTSSIAVKQGQYVKKGQTIAYVGSTGNSTGPHLHFEVRKGISYGSDVNPMPYLQS</sequence>
<evidence type="ECO:0000313" key="8">
    <source>
        <dbReference type="Proteomes" id="UP000184089"/>
    </source>
</evidence>
<dbReference type="Gene3D" id="2.70.70.10">
    <property type="entry name" value="Glucose Permease (Domain IIA)"/>
    <property type="match status" value="1"/>
</dbReference>
<dbReference type="EMBL" id="FQVY01000002">
    <property type="protein sequence ID" value="SHG14494.1"/>
    <property type="molecule type" value="Genomic_DNA"/>
</dbReference>
<feature type="signal peptide" evidence="3">
    <location>
        <begin position="1"/>
        <end position="22"/>
    </location>
</feature>
<evidence type="ECO:0000259" key="4">
    <source>
        <dbReference type="Pfam" id="PF01551"/>
    </source>
</evidence>
<feature type="chain" id="PRO_5043054177" evidence="3">
    <location>
        <begin position="23"/>
        <end position="399"/>
    </location>
</feature>
<reference evidence="7" key="1">
    <citation type="submission" date="2016-11" db="EMBL/GenBank/DDBJ databases">
        <authorList>
            <person name="Varghese N."/>
            <person name="Submissions S."/>
        </authorList>
    </citation>
    <scope>NUCLEOTIDE SEQUENCE</scope>
    <source>
        <strain evidence="7">DSM 4029</strain>
    </source>
</reference>
<dbReference type="InterPro" id="IPR011055">
    <property type="entry name" value="Dup_hybrid_motif"/>
</dbReference>
<evidence type="ECO:0000313" key="9">
    <source>
        <dbReference type="Proteomes" id="UP000474718"/>
    </source>
</evidence>
<keyword evidence="2" id="KW-0175">Coiled coil</keyword>
<dbReference type="InterPro" id="IPR016047">
    <property type="entry name" value="M23ase_b-sheet_dom"/>
</dbReference>
<evidence type="ECO:0000256" key="3">
    <source>
        <dbReference type="SAM" id="SignalP"/>
    </source>
</evidence>
<dbReference type="InterPro" id="IPR050570">
    <property type="entry name" value="Cell_wall_metabolism_enzyme"/>
</dbReference>
<keyword evidence="1 3" id="KW-0732">Signal</keyword>
<dbReference type="InterPro" id="IPR057309">
    <property type="entry name" value="PcsB_CC"/>
</dbReference>
<feature type="domain" description="M23ase beta-sheet core" evidence="4">
    <location>
        <begin position="290"/>
        <end position="393"/>
    </location>
</feature>
<dbReference type="GO" id="GO:0004222">
    <property type="term" value="F:metalloendopeptidase activity"/>
    <property type="evidence" value="ECO:0007669"/>
    <property type="project" value="TreeGrafter"/>
</dbReference>
<evidence type="ECO:0000256" key="2">
    <source>
        <dbReference type="SAM" id="Coils"/>
    </source>
</evidence>
<dbReference type="RefSeq" id="WP_052537689.1">
    <property type="nucleotide sequence ID" value="NZ_FQVY01000002.1"/>
</dbReference>
<evidence type="ECO:0000313" key="6">
    <source>
        <dbReference type="EMBL" id="MZL69194.1"/>
    </source>
</evidence>
<feature type="coiled-coil region" evidence="2">
    <location>
        <begin position="152"/>
        <end position="235"/>
    </location>
</feature>
<dbReference type="PANTHER" id="PTHR21666">
    <property type="entry name" value="PEPTIDASE-RELATED"/>
    <property type="match status" value="1"/>
</dbReference>
<dbReference type="PANTHER" id="PTHR21666:SF289">
    <property type="entry name" value="L-ALA--D-GLU ENDOPEPTIDASE"/>
    <property type="match status" value="1"/>
</dbReference>
<dbReference type="Proteomes" id="UP000474718">
    <property type="component" value="Unassembled WGS sequence"/>
</dbReference>
<accession>A0AAQ1RW03</accession>